<feature type="non-terminal residue" evidence="1">
    <location>
        <position position="268"/>
    </location>
</feature>
<accession>A0A1Y3AL22</accession>
<dbReference type="AlphaFoldDB" id="A0A1Y3AL22"/>
<dbReference type="OrthoDB" id="6501172at2759"/>
<keyword evidence="2" id="KW-1185">Reference proteome</keyword>
<name>A0A1Y3AL22_EURMA</name>
<proteinExistence type="predicted"/>
<organism evidence="1 2">
    <name type="scientific">Euroglyphus maynei</name>
    <name type="common">Mayne's house dust mite</name>
    <dbReference type="NCBI Taxonomy" id="6958"/>
    <lineage>
        <taxon>Eukaryota</taxon>
        <taxon>Metazoa</taxon>
        <taxon>Ecdysozoa</taxon>
        <taxon>Arthropoda</taxon>
        <taxon>Chelicerata</taxon>
        <taxon>Arachnida</taxon>
        <taxon>Acari</taxon>
        <taxon>Acariformes</taxon>
        <taxon>Sarcoptiformes</taxon>
        <taxon>Astigmata</taxon>
        <taxon>Psoroptidia</taxon>
        <taxon>Analgoidea</taxon>
        <taxon>Pyroglyphidae</taxon>
        <taxon>Pyroglyphinae</taxon>
        <taxon>Euroglyphus</taxon>
    </lineage>
</organism>
<comment type="caution">
    <text evidence="1">The sequence shown here is derived from an EMBL/GenBank/DDBJ whole genome shotgun (WGS) entry which is preliminary data.</text>
</comment>
<evidence type="ECO:0000313" key="1">
    <source>
        <dbReference type="EMBL" id="OTF69151.1"/>
    </source>
</evidence>
<evidence type="ECO:0000313" key="2">
    <source>
        <dbReference type="Proteomes" id="UP000194236"/>
    </source>
</evidence>
<dbReference type="EMBL" id="MUJZ01071987">
    <property type="protein sequence ID" value="OTF69151.1"/>
    <property type="molecule type" value="Genomic_DNA"/>
</dbReference>
<protein>
    <submittedName>
        <fullName evidence="1">Uncharacterized protein</fullName>
    </submittedName>
</protein>
<gene>
    <name evidence="1" type="ORF">BLA29_007556</name>
</gene>
<sequence length="268" mass="31094">MIQSLNEDDSLVILSNDIVDDNGKPLNRPVYSFKSSINWKRSSNKVLNNVPRFGIYFCSLQWILKRKLYRKIKDGAILPESMIPVLHCVCKEPNDFCHGRIGPIDKLIPQEHYKRPKVNGIWISVFGNENNATDIDDEWTKSFHRMKCLNSNFNRFIFFVANNAACVGIHFWHTKDENKKLRKIKRQQKSNHHERPLIISDGFYVLEGLFEVKFLNYDPIIGSKTMITPCTFQTSTNTPKMIILSEGTHMIKVKPYDGIIMDLVTMDL</sequence>
<dbReference type="Proteomes" id="UP000194236">
    <property type="component" value="Unassembled WGS sequence"/>
</dbReference>
<reference evidence="1 2" key="1">
    <citation type="submission" date="2017-03" db="EMBL/GenBank/DDBJ databases">
        <title>Genome Survey of Euroglyphus maynei.</title>
        <authorList>
            <person name="Arlian L.G."/>
            <person name="Morgan M.S."/>
            <person name="Rider S.D."/>
        </authorList>
    </citation>
    <scope>NUCLEOTIDE SEQUENCE [LARGE SCALE GENOMIC DNA]</scope>
    <source>
        <strain evidence="1">Arlian Lab</strain>
        <tissue evidence="1">Whole body</tissue>
    </source>
</reference>